<protein>
    <submittedName>
        <fullName evidence="1">Uncharacterized protein</fullName>
    </submittedName>
</protein>
<organism evidence="1 2">
    <name type="scientific">[Mycoplasma] anseris</name>
    <dbReference type="NCBI Taxonomy" id="92400"/>
    <lineage>
        <taxon>Bacteria</taxon>
        <taxon>Bacillati</taxon>
        <taxon>Mycoplasmatota</taxon>
        <taxon>Mycoplasmoidales</taxon>
        <taxon>Metamycoplasmataceae</taxon>
        <taxon>Metamycoplasma</taxon>
    </lineage>
</organism>
<dbReference type="RefSeq" id="WP_033178953.1">
    <property type="nucleotide sequence ID" value="NZ_CP030140.1"/>
</dbReference>
<reference evidence="2" key="1">
    <citation type="submission" date="2018-06" db="EMBL/GenBank/DDBJ databases">
        <title>Complete genome sequences of Mycoplasma anatis, M. anseris and M. cloacale type strains.</title>
        <authorList>
            <person name="Grozner D."/>
            <person name="Forro B."/>
            <person name="Sulyok K.M."/>
            <person name="Marton S."/>
            <person name="Kreizinger Z."/>
            <person name="Banyai K."/>
            <person name="Gyuranecz M."/>
        </authorList>
    </citation>
    <scope>NUCLEOTIDE SEQUENCE [LARGE SCALE GENOMIC DNA]</scope>
    <source>
        <strain evidence="2">ATCC 49234</strain>
    </source>
</reference>
<dbReference type="Proteomes" id="UP000250218">
    <property type="component" value="Chromosome"/>
</dbReference>
<dbReference type="EMBL" id="CP030140">
    <property type="protein sequence ID" value="AWX69554.1"/>
    <property type="molecule type" value="Genomic_DNA"/>
</dbReference>
<keyword evidence="2" id="KW-1185">Reference proteome</keyword>
<dbReference type="KEGG" id="mane:DP065_02200"/>
<sequence>MRYTLNLINNHRLDIEKLIEDNFKGSLTKELIKQVIFEMYEEIFYENKSLSNSELQAETDSYISQNNNLIWKEEVYKYLAEAEIDDLDFINEYFPTTNGLSLTKIAEIHLWIRLNEINGLIFNLLNPKETLEW</sequence>
<gene>
    <name evidence="1" type="ORF">DP065_02200</name>
</gene>
<evidence type="ECO:0000313" key="1">
    <source>
        <dbReference type="EMBL" id="AWX69554.1"/>
    </source>
</evidence>
<dbReference type="AlphaFoldDB" id="A0A2Z4ND91"/>
<evidence type="ECO:0000313" key="2">
    <source>
        <dbReference type="Proteomes" id="UP000250218"/>
    </source>
</evidence>
<accession>A0A2Z4ND91</accession>
<name>A0A2Z4ND91_9BACT</name>
<proteinExistence type="predicted"/>